<sequence length="98" mass="11003">MYEYRLRKYIASYVATMNGVDVIVFTAGVGENSVVLREKVCENLTYLGVELDKSLNEIRSGESRRISSANSKVEVLVIPTNEELVIARDTNRIVQSFA</sequence>
<dbReference type="GO" id="GO:0006083">
    <property type="term" value="P:acetate metabolic process"/>
    <property type="evidence" value="ECO:0007669"/>
    <property type="project" value="TreeGrafter"/>
</dbReference>
<dbReference type="InterPro" id="IPR043129">
    <property type="entry name" value="ATPase_NBD"/>
</dbReference>
<evidence type="ECO:0000256" key="2">
    <source>
        <dbReference type="ARBA" id="ARBA00022741"/>
    </source>
</evidence>
<dbReference type="GO" id="GO:0008776">
    <property type="term" value="F:acetate kinase activity"/>
    <property type="evidence" value="ECO:0007669"/>
    <property type="project" value="TreeGrafter"/>
</dbReference>
<evidence type="ECO:0000256" key="4">
    <source>
        <dbReference type="ARBA" id="ARBA00022840"/>
    </source>
</evidence>
<dbReference type="PANTHER" id="PTHR21060">
    <property type="entry name" value="ACETATE KINASE"/>
    <property type="match status" value="1"/>
</dbReference>
<keyword evidence="1 5" id="KW-0808">Transferase</keyword>
<name>W7YDX4_9BACL</name>
<dbReference type="Gene3D" id="3.30.420.40">
    <property type="match status" value="1"/>
</dbReference>
<comment type="similarity">
    <text evidence="5">Belongs to the acetokinase family.</text>
</comment>
<dbReference type="AlphaFoldDB" id="W7YDX4"/>
<reference evidence="6 7" key="1">
    <citation type="journal article" date="2014" name="Genome Announc.">
        <title>Draft Genome Sequence of Paenibacillus pini JCM 16418T, Isolated from the Rhizosphere of Pine Tree.</title>
        <authorList>
            <person name="Yuki M."/>
            <person name="Oshima K."/>
            <person name="Suda W."/>
            <person name="Oshida Y."/>
            <person name="Kitamura K."/>
            <person name="Iida Y."/>
            <person name="Hattori M."/>
            <person name="Ohkuma M."/>
        </authorList>
    </citation>
    <scope>NUCLEOTIDE SEQUENCE [LARGE SCALE GENOMIC DNA]</scope>
    <source>
        <strain evidence="6 7">JCM 16418</strain>
    </source>
</reference>
<accession>W7YDX4</accession>
<keyword evidence="4" id="KW-0067">ATP-binding</keyword>
<evidence type="ECO:0000256" key="5">
    <source>
        <dbReference type="RuleBase" id="RU003835"/>
    </source>
</evidence>
<dbReference type="GO" id="GO:0005524">
    <property type="term" value="F:ATP binding"/>
    <property type="evidence" value="ECO:0007669"/>
    <property type="project" value="UniProtKB-KW"/>
</dbReference>
<dbReference type="STRING" id="1236976.JCM16418_3229"/>
<dbReference type="SUPFAM" id="SSF53067">
    <property type="entry name" value="Actin-like ATPase domain"/>
    <property type="match status" value="1"/>
</dbReference>
<dbReference type="PANTHER" id="PTHR21060:SF15">
    <property type="entry name" value="ACETATE KINASE-RELATED"/>
    <property type="match status" value="1"/>
</dbReference>
<evidence type="ECO:0000256" key="3">
    <source>
        <dbReference type="ARBA" id="ARBA00022777"/>
    </source>
</evidence>
<dbReference type="Proteomes" id="UP000019364">
    <property type="component" value="Unassembled WGS sequence"/>
</dbReference>
<dbReference type="InterPro" id="IPR000890">
    <property type="entry name" value="Aliphatic_acid_kin_short-chain"/>
</dbReference>
<gene>
    <name evidence="6" type="ORF">JCM16418_3229</name>
</gene>
<proteinExistence type="inferred from homology"/>
<evidence type="ECO:0000313" key="7">
    <source>
        <dbReference type="Proteomes" id="UP000019364"/>
    </source>
</evidence>
<protein>
    <submittedName>
        <fullName evidence="6">Acetate kinase</fullName>
    </submittedName>
</protein>
<organism evidence="6 7">
    <name type="scientific">Paenibacillus pini JCM 16418</name>
    <dbReference type="NCBI Taxonomy" id="1236976"/>
    <lineage>
        <taxon>Bacteria</taxon>
        <taxon>Bacillati</taxon>
        <taxon>Bacillota</taxon>
        <taxon>Bacilli</taxon>
        <taxon>Bacillales</taxon>
        <taxon>Paenibacillaceae</taxon>
        <taxon>Paenibacillus</taxon>
    </lineage>
</organism>
<comment type="caution">
    <text evidence="6">The sequence shown here is derived from an EMBL/GenBank/DDBJ whole genome shotgun (WGS) entry which is preliminary data.</text>
</comment>
<dbReference type="EMBL" id="BAVZ01000009">
    <property type="protein sequence ID" value="GAF09110.1"/>
    <property type="molecule type" value="Genomic_DNA"/>
</dbReference>
<keyword evidence="2" id="KW-0547">Nucleotide-binding</keyword>
<keyword evidence="3 5" id="KW-0418">Kinase</keyword>
<dbReference type="PRINTS" id="PR00471">
    <property type="entry name" value="ACETATEKNASE"/>
</dbReference>
<dbReference type="Pfam" id="PF00871">
    <property type="entry name" value="Acetate_kinase"/>
    <property type="match status" value="1"/>
</dbReference>
<evidence type="ECO:0000256" key="1">
    <source>
        <dbReference type="ARBA" id="ARBA00022679"/>
    </source>
</evidence>
<dbReference type="eggNOG" id="COG0282">
    <property type="taxonomic scope" value="Bacteria"/>
</dbReference>
<evidence type="ECO:0000313" key="6">
    <source>
        <dbReference type="EMBL" id="GAF09110.1"/>
    </source>
</evidence>
<keyword evidence="7" id="KW-1185">Reference proteome</keyword>